<proteinExistence type="predicted"/>
<dbReference type="Proteomes" id="UP001499924">
    <property type="component" value="Unassembled WGS sequence"/>
</dbReference>
<evidence type="ECO:0000256" key="1">
    <source>
        <dbReference type="ARBA" id="ARBA00022670"/>
    </source>
</evidence>
<dbReference type="InterPro" id="IPR002933">
    <property type="entry name" value="Peptidase_M20"/>
</dbReference>
<reference evidence="6" key="1">
    <citation type="journal article" date="2019" name="Int. J. Syst. Evol. Microbiol.">
        <title>The Global Catalogue of Microorganisms (GCM) 10K type strain sequencing project: providing services to taxonomists for standard genome sequencing and annotation.</title>
        <authorList>
            <consortium name="The Broad Institute Genomics Platform"/>
            <consortium name="The Broad Institute Genome Sequencing Center for Infectious Disease"/>
            <person name="Wu L."/>
            <person name="Ma J."/>
        </authorList>
    </citation>
    <scope>NUCLEOTIDE SEQUENCE [LARGE SCALE GENOMIC DNA]</scope>
    <source>
        <strain evidence="6">JCM 15614</strain>
    </source>
</reference>
<sequence>MPVSSSPERDNAERAYVRAHLDDLHADLDAWLRIPSISADPAHADDVAASAAWLAGALTRVGFPIVEIWPTPGAPAVYAEWPSADAGAPVALVYGHHDVQPVDPPELWVHPPFEPTVVDGEDGPELHARGAIDDKGNVAFHLLGLRAHLASTGRDTPAVTVKLLIEGEEESGSPHFAALLAERRDRLACDVVVVSDTGMAARDIPSAVVSMRGLADAEITLRGPAIDLHSGSFGGAVPNPLHAMASLLAALHDEQGRVTLPGFYDRVRALTDRERELMARVPFDEKEWLAGPAASRVATGEDGFSTLERVGARPTAEVNGMWGGYTGPGHKTIVPAEAHAKVTFRLVADQRPEDVGPQLRAWVEAHLPDGIEAEVHTPPGGVSPCASDLDSPAMGALLAAIARAWDSEPGDVLYLREGGSGPEADLVDVLGAPLVFLGAGLPTDRIHSPNERVLLEMLYRAAEAAAHLWRELAALPRDTR</sequence>
<dbReference type="NCBIfam" id="NF006579">
    <property type="entry name" value="PRK09104.1"/>
    <property type="match status" value="1"/>
</dbReference>
<evidence type="ECO:0000256" key="3">
    <source>
        <dbReference type="ARBA" id="ARBA00022801"/>
    </source>
</evidence>
<dbReference type="PANTHER" id="PTHR43270:SF12">
    <property type="entry name" value="SUCCINYL-DIAMINOPIMELATE DESUCCINYLASE"/>
    <property type="match status" value="1"/>
</dbReference>
<evidence type="ECO:0000259" key="4">
    <source>
        <dbReference type="Pfam" id="PF07687"/>
    </source>
</evidence>
<dbReference type="EMBL" id="BAAAVV010000001">
    <property type="protein sequence ID" value="GAA3153518.1"/>
    <property type="molecule type" value="Genomic_DNA"/>
</dbReference>
<dbReference type="PANTHER" id="PTHR43270">
    <property type="entry name" value="BETA-ALA-HIS DIPEPTIDASE"/>
    <property type="match status" value="1"/>
</dbReference>
<evidence type="ECO:0000313" key="6">
    <source>
        <dbReference type="Proteomes" id="UP001499924"/>
    </source>
</evidence>
<comment type="caution">
    <text evidence="5">The sequence shown here is derived from an EMBL/GenBank/DDBJ whole genome shotgun (WGS) entry which is preliminary data.</text>
</comment>
<accession>A0ABP6NMW8</accession>
<dbReference type="InterPro" id="IPR051458">
    <property type="entry name" value="Cyt/Met_Dipeptidase"/>
</dbReference>
<dbReference type="Gene3D" id="3.40.630.10">
    <property type="entry name" value="Zn peptidases"/>
    <property type="match status" value="1"/>
</dbReference>
<dbReference type="Pfam" id="PF01546">
    <property type="entry name" value="Peptidase_M20"/>
    <property type="match status" value="1"/>
</dbReference>
<keyword evidence="2" id="KW-0479">Metal-binding</keyword>
<dbReference type="Gene3D" id="3.30.70.360">
    <property type="match status" value="1"/>
</dbReference>
<organism evidence="5 6">
    <name type="scientific">Blastococcus jejuensis</name>
    <dbReference type="NCBI Taxonomy" id="351224"/>
    <lineage>
        <taxon>Bacteria</taxon>
        <taxon>Bacillati</taxon>
        <taxon>Actinomycetota</taxon>
        <taxon>Actinomycetes</taxon>
        <taxon>Geodermatophilales</taxon>
        <taxon>Geodermatophilaceae</taxon>
        <taxon>Blastococcus</taxon>
    </lineage>
</organism>
<dbReference type="Pfam" id="PF07687">
    <property type="entry name" value="M20_dimer"/>
    <property type="match status" value="1"/>
</dbReference>
<feature type="domain" description="Peptidase M20 dimerisation" evidence="4">
    <location>
        <begin position="211"/>
        <end position="369"/>
    </location>
</feature>
<evidence type="ECO:0000313" key="5">
    <source>
        <dbReference type="EMBL" id="GAA3153518.1"/>
    </source>
</evidence>
<evidence type="ECO:0000256" key="2">
    <source>
        <dbReference type="ARBA" id="ARBA00022723"/>
    </source>
</evidence>
<gene>
    <name evidence="5" type="ORF">GCM10010531_00570</name>
</gene>
<keyword evidence="1" id="KW-0645">Protease</keyword>
<dbReference type="SUPFAM" id="SSF53187">
    <property type="entry name" value="Zn-dependent exopeptidases"/>
    <property type="match status" value="1"/>
</dbReference>
<keyword evidence="3" id="KW-0378">Hydrolase</keyword>
<dbReference type="InterPro" id="IPR011650">
    <property type="entry name" value="Peptidase_M20_dimer"/>
</dbReference>
<protein>
    <submittedName>
        <fullName evidence="5">Dipeptidase</fullName>
    </submittedName>
</protein>
<keyword evidence="6" id="KW-1185">Reference proteome</keyword>
<name>A0ABP6NMW8_9ACTN</name>